<keyword evidence="2" id="KW-0813">Transport</keyword>
<dbReference type="GO" id="GO:0030904">
    <property type="term" value="C:retromer complex"/>
    <property type="evidence" value="ECO:0007669"/>
    <property type="project" value="UniProtKB-ARBA"/>
</dbReference>
<dbReference type="Gene3D" id="2.60.40.640">
    <property type="match status" value="2"/>
</dbReference>
<dbReference type="InterPro" id="IPR014752">
    <property type="entry name" value="Arrestin-like_C"/>
</dbReference>
<name>A0A1J4MQM8_9CRYT</name>
<keyword evidence="3" id="KW-0653">Protein transport</keyword>
<gene>
    <name evidence="4" type="ORF">cand_011170</name>
</gene>
<evidence type="ECO:0000256" key="3">
    <source>
        <dbReference type="ARBA" id="ARBA00022927"/>
    </source>
</evidence>
<evidence type="ECO:0000313" key="4">
    <source>
        <dbReference type="EMBL" id="OII76359.1"/>
    </source>
</evidence>
<protein>
    <submittedName>
        <fullName evidence="4">Vacuolar protein sorting 26</fullName>
    </submittedName>
</protein>
<organism evidence="4 5">
    <name type="scientific">Cryptosporidium andersoni</name>
    <dbReference type="NCBI Taxonomy" id="117008"/>
    <lineage>
        <taxon>Eukaryota</taxon>
        <taxon>Sar</taxon>
        <taxon>Alveolata</taxon>
        <taxon>Apicomplexa</taxon>
        <taxon>Conoidasida</taxon>
        <taxon>Coccidia</taxon>
        <taxon>Eucoccidiorida</taxon>
        <taxon>Eimeriorina</taxon>
        <taxon>Cryptosporidiidae</taxon>
        <taxon>Cryptosporidium</taxon>
    </lineage>
</organism>
<sequence>MLAFLSSLNACNLELTINQDVGRKSAPLSRNKKGERGLIFSDGEDISGTATVNVKPGRKLDHQGIRVEVIGQIDVIYDRTSSYDFFSITKDLEPSGSLYETKQYKWKFNMVDKPYETYHGTNIQLRYFVRLTVLRSYASNIVKEVDFVVQNVSSDPKNIPNSLTTKSGDDGIKMEVGVEGCLHIELEYEKSTYHLKDVVIGKVYFSIVRLKIKYMEIDVIRLETCGSGTSAITETEVLSKFEIMDGAPVKQEFIPLRMYLSGFDLTPTYKNIQNKLSVRYFLNLVIVDEEDRRYFKRQEVTLWRKKLG</sequence>
<evidence type="ECO:0000256" key="2">
    <source>
        <dbReference type="ARBA" id="ARBA00022448"/>
    </source>
</evidence>
<dbReference type="FunFam" id="2.60.40.640:FF:000015">
    <property type="entry name" value="Vacuolar protein sorting-associated protein 26"/>
    <property type="match status" value="1"/>
</dbReference>
<dbReference type="InterPro" id="IPR028934">
    <property type="entry name" value="Vps26-related"/>
</dbReference>
<dbReference type="VEuPathDB" id="CryptoDB:cand_011170"/>
<dbReference type="SUPFAM" id="SSF81296">
    <property type="entry name" value="E set domains"/>
    <property type="match status" value="1"/>
</dbReference>
<proteinExistence type="inferred from homology"/>
<reference evidence="4 5" key="1">
    <citation type="submission" date="2016-10" db="EMBL/GenBank/DDBJ databases">
        <title>Reductive evolution of mitochondrial metabolism and differential evolution of invasion-related proteins in Cryptosporidium.</title>
        <authorList>
            <person name="Liu S."/>
            <person name="Roellig D.M."/>
            <person name="Guo Y."/>
            <person name="Li N."/>
            <person name="Frace M.A."/>
            <person name="Tang K."/>
            <person name="Zhang L."/>
            <person name="Feng Y."/>
            <person name="Xiao L."/>
        </authorList>
    </citation>
    <scope>NUCLEOTIDE SEQUENCE [LARGE SCALE GENOMIC DNA]</scope>
    <source>
        <strain evidence="4">30847</strain>
    </source>
</reference>
<dbReference type="Pfam" id="PF03643">
    <property type="entry name" value="Vps26"/>
    <property type="match status" value="1"/>
</dbReference>
<dbReference type="RefSeq" id="XP_067068205.1">
    <property type="nucleotide sequence ID" value="XM_067211356.1"/>
</dbReference>
<dbReference type="GO" id="GO:0006886">
    <property type="term" value="P:intracellular protein transport"/>
    <property type="evidence" value="ECO:0007669"/>
    <property type="project" value="InterPro"/>
</dbReference>
<dbReference type="Proteomes" id="UP000186804">
    <property type="component" value="Unassembled WGS sequence"/>
</dbReference>
<evidence type="ECO:0000256" key="1">
    <source>
        <dbReference type="ARBA" id="ARBA00009100"/>
    </source>
</evidence>
<dbReference type="GeneID" id="92365302"/>
<dbReference type="AlphaFoldDB" id="A0A1J4MQM8"/>
<comment type="caution">
    <text evidence="4">The sequence shown here is derived from an EMBL/GenBank/DDBJ whole genome shotgun (WGS) entry which is preliminary data.</text>
</comment>
<dbReference type="OrthoDB" id="3821113at2759"/>
<keyword evidence="5" id="KW-1185">Reference proteome</keyword>
<dbReference type="EMBL" id="LRBS01000067">
    <property type="protein sequence ID" value="OII76359.1"/>
    <property type="molecule type" value="Genomic_DNA"/>
</dbReference>
<dbReference type="PANTHER" id="PTHR12233">
    <property type="entry name" value="VACUOLAR PROTEIN SORTING 26 RELATED"/>
    <property type="match status" value="1"/>
</dbReference>
<evidence type="ECO:0000313" key="5">
    <source>
        <dbReference type="Proteomes" id="UP000186804"/>
    </source>
</evidence>
<comment type="similarity">
    <text evidence="1">Belongs to the VPS26 family.</text>
</comment>
<dbReference type="InterPro" id="IPR014756">
    <property type="entry name" value="Ig_E-set"/>
</dbReference>
<accession>A0A1J4MQM8</accession>